<protein>
    <submittedName>
        <fullName evidence="2">Uncharacterized protein</fullName>
    </submittedName>
</protein>
<accession>A0A318JSR2</accession>
<sequence length="276" mass="30017">MSTQTAALTRRAAGSTRITRYHRQHARDTDARAAHAKVSKRWRRQLATAAFNRGDQARLIAMVGEGATVPAAAAALEITHQAVYGRAAWDTKFGDRLDFSDRHHDCGVSELAFVVVDMFATFRAGVRRRCPAVERPGIGLAAPGASSCAERNQCCQDATERGSASFPAVSLGHDGPDPCGDRERQPVEVGAWRGWLDIGAVEIVRPSYHGSSPLARGSRPASTRSKRVEAVSVEPAKVSRLSERLKSADFLGDFIRADEPLTWASKLPETHYVTIE</sequence>
<evidence type="ECO:0000313" key="3">
    <source>
        <dbReference type="Proteomes" id="UP000247569"/>
    </source>
</evidence>
<evidence type="ECO:0000256" key="1">
    <source>
        <dbReference type="SAM" id="MobiDB-lite"/>
    </source>
</evidence>
<comment type="caution">
    <text evidence="2">The sequence shown here is derived from an EMBL/GenBank/DDBJ whole genome shotgun (WGS) entry which is preliminary data.</text>
</comment>
<feature type="region of interest" description="Disordered" evidence="1">
    <location>
        <begin position="1"/>
        <end position="32"/>
    </location>
</feature>
<name>A0A318JSR2_9NOCA</name>
<dbReference type="AlphaFoldDB" id="A0A318JSR2"/>
<dbReference type="OrthoDB" id="5197632at2"/>
<evidence type="ECO:0000313" key="2">
    <source>
        <dbReference type="EMBL" id="PXX53914.1"/>
    </source>
</evidence>
<reference evidence="2 3" key="1">
    <citation type="submission" date="2018-05" db="EMBL/GenBank/DDBJ databases">
        <title>Genomic Encyclopedia of Type Strains, Phase IV (KMG-IV): sequencing the most valuable type-strain genomes for metagenomic binning, comparative biology and taxonomic classification.</title>
        <authorList>
            <person name="Goeker M."/>
        </authorList>
    </citation>
    <scope>NUCLEOTIDE SEQUENCE [LARGE SCALE GENOMIC DNA]</scope>
    <source>
        <strain evidence="2 3">DSM 44704</strain>
    </source>
</reference>
<proteinExistence type="predicted"/>
<feature type="region of interest" description="Disordered" evidence="1">
    <location>
        <begin position="209"/>
        <end position="228"/>
    </location>
</feature>
<gene>
    <name evidence="2" type="ORF">DFR70_12635</name>
</gene>
<dbReference type="RefSeq" id="WP_146251417.1">
    <property type="nucleotide sequence ID" value="NZ_QJKF01000026.1"/>
</dbReference>
<dbReference type="EMBL" id="QJKF01000026">
    <property type="protein sequence ID" value="PXX53914.1"/>
    <property type="molecule type" value="Genomic_DNA"/>
</dbReference>
<keyword evidence="3" id="KW-1185">Reference proteome</keyword>
<dbReference type="Proteomes" id="UP000247569">
    <property type="component" value="Unassembled WGS sequence"/>
</dbReference>
<organism evidence="2 3">
    <name type="scientific">Nocardia tenerifensis</name>
    <dbReference type="NCBI Taxonomy" id="228006"/>
    <lineage>
        <taxon>Bacteria</taxon>
        <taxon>Bacillati</taxon>
        <taxon>Actinomycetota</taxon>
        <taxon>Actinomycetes</taxon>
        <taxon>Mycobacteriales</taxon>
        <taxon>Nocardiaceae</taxon>
        <taxon>Nocardia</taxon>
    </lineage>
</organism>